<keyword evidence="1" id="KW-0472">Membrane</keyword>
<dbReference type="InterPro" id="IPR050570">
    <property type="entry name" value="Cell_wall_metabolism_enzyme"/>
</dbReference>
<keyword evidence="1" id="KW-1133">Transmembrane helix</keyword>
<dbReference type="EMBL" id="VFJE01000055">
    <property type="protein sequence ID" value="TPD66851.1"/>
    <property type="molecule type" value="Genomic_DNA"/>
</dbReference>
<dbReference type="Proteomes" id="UP000319175">
    <property type="component" value="Unassembled WGS sequence"/>
</dbReference>
<dbReference type="PANTHER" id="PTHR21666">
    <property type="entry name" value="PEPTIDASE-RELATED"/>
    <property type="match status" value="1"/>
</dbReference>
<comment type="caution">
    <text evidence="3">The sequence shown here is derived from an EMBL/GenBank/DDBJ whole genome shotgun (WGS) entry which is preliminary data.</text>
</comment>
<accession>A0A501Q4K1</accession>
<proteinExistence type="predicted"/>
<dbReference type="GO" id="GO:0004222">
    <property type="term" value="F:metalloendopeptidase activity"/>
    <property type="evidence" value="ECO:0007669"/>
    <property type="project" value="TreeGrafter"/>
</dbReference>
<dbReference type="CDD" id="cd12797">
    <property type="entry name" value="M23_peptidase"/>
    <property type="match status" value="1"/>
</dbReference>
<reference evidence="3 4" key="1">
    <citation type="submission" date="2019-06" db="EMBL/GenBank/DDBJ databases">
        <title>Flavobacterium sp. MaA-Y11 from geoumgang.</title>
        <authorList>
            <person name="Jeong S."/>
        </authorList>
    </citation>
    <scope>NUCLEOTIDE SEQUENCE [LARGE SCALE GENOMIC DNA]</scope>
    <source>
        <strain evidence="3 4">MaA-Y11</strain>
    </source>
</reference>
<feature type="transmembrane region" description="Helical" evidence="1">
    <location>
        <begin position="36"/>
        <end position="58"/>
    </location>
</feature>
<dbReference type="Pfam" id="PF01551">
    <property type="entry name" value="Peptidase_M23"/>
    <property type="match status" value="1"/>
</dbReference>
<name>A0A501Q4K1_9FLAO</name>
<sequence length="312" mass="35889">MRLVLAVRKIRGYKIDLKESRFYIGISFDILRFNSVMVVFMKKIGMLFLLLAPLMLLAQQRDVKVYREFIEGKTVVFADNNEFCPVSVLIRTELLNMKSSLKAPYVLVPAKATRFVLMEISVINLKKEFNFKYQSSFFLGDINLKKYDIDFPYSLPYKQGEEYVIGQGYNGKVSHQGEFALDFAMPIGTEIMAAREGIVVDVEDSNTETCMTKNCAEFNNYIVVYHEDGTLAEYTHIDTKGSFVKKGDVIKKGDKIGLSGNVGWSSGPHLHFFSFVSDIEKGRRSIRTKFRTEGNRLEFLQEKKSYKKDYEF</sequence>
<gene>
    <name evidence="3" type="ORF">FJA49_11215</name>
</gene>
<feature type="domain" description="M23ase beta-sheet core" evidence="2">
    <location>
        <begin position="180"/>
        <end position="272"/>
    </location>
</feature>
<dbReference type="PANTHER" id="PTHR21666:SF270">
    <property type="entry name" value="MUREIN HYDROLASE ACTIVATOR ENVC"/>
    <property type="match status" value="1"/>
</dbReference>
<evidence type="ECO:0000313" key="4">
    <source>
        <dbReference type="Proteomes" id="UP000319175"/>
    </source>
</evidence>
<dbReference type="RefSeq" id="WP_140001011.1">
    <property type="nucleotide sequence ID" value="NZ_VFJE01000055.1"/>
</dbReference>
<evidence type="ECO:0000256" key="1">
    <source>
        <dbReference type="SAM" id="Phobius"/>
    </source>
</evidence>
<reference evidence="3 4" key="2">
    <citation type="submission" date="2019-06" db="EMBL/GenBank/DDBJ databases">
        <authorList>
            <person name="Seo Y."/>
        </authorList>
    </citation>
    <scope>NUCLEOTIDE SEQUENCE [LARGE SCALE GENOMIC DNA]</scope>
    <source>
        <strain evidence="3 4">MaA-Y11</strain>
    </source>
</reference>
<dbReference type="SUPFAM" id="SSF51261">
    <property type="entry name" value="Duplicated hybrid motif"/>
    <property type="match status" value="1"/>
</dbReference>
<evidence type="ECO:0000259" key="2">
    <source>
        <dbReference type="Pfam" id="PF01551"/>
    </source>
</evidence>
<keyword evidence="1" id="KW-0812">Transmembrane</keyword>
<dbReference type="Gene3D" id="2.70.70.10">
    <property type="entry name" value="Glucose Permease (Domain IIA)"/>
    <property type="match status" value="1"/>
</dbReference>
<dbReference type="InterPro" id="IPR011055">
    <property type="entry name" value="Dup_hybrid_motif"/>
</dbReference>
<evidence type="ECO:0000313" key="3">
    <source>
        <dbReference type="EMBL" id="TPD66851.1"/>
    </source>
</evidence>
<organism evidence="3 4">
    <name type="scientific">Flavobacterium microcysteis</name>
    <dbReference type="NCBI Taxonomy" id="2596891"/>
    <lineage>
        <taxon>Bacteria</taxon>
        <taxon>Pseudomonadati</taxon>
        <taxon>Bacteroidota</taxon>
        <taxon>Flavobacteriia</taxon>
        <taxon>Flavobacteriales</taxon>
        <taxon>Flavobacteriaceae</taxon>
        <taxon>Flavobacterium</taxon>
    </lineage>
</organism>
<keyword evidence="4" id="KW-1185">Reference proteome</keyword>
<dbReference type="AlphaFoldDB" id="A0A501Q4K1"/>
<dbReference type="InterPro" id="IPR016047">
    <property type="entry name" value="M23ase_b-sheet_dom"/>
</dbReference>
<protein>
    <submittedName>
        <fullName evidence="3">M23 family metallopeptidase</fullName>
    </submittedName>
</protein>
<dbReference type="OrthoDB" id="9809488at2"/>